<protein>
    <submittedName>
        <fullName evidence="2">GIGA3-like protein</fullName>
    </submittedName>
</protein>
<dbReference type="Pfam" id="PF22494">
    <property type="entry name" value="choice_anch_I"/>
    <property type="match status" value="1"/>
</dbReference>
<feature type="non-terminal residue" evidence="2">
    <location>
        <position position="481"/>
    </location>
</feature>
<sequence length="481" mass="53649">MLFLRIACLMNAVLTVVGFKVTFDVLSTLYLPYKYTANGPIYALEQDAAEQMAFDATSKLLYSVGHTNIHVIDMANLNSTRVIFNTSFLNVDVTDVELCGGHVFVAFDNQTRREDGFVNVYRLYNRQSGTLDLVHSIKVGVIPDMIHATSDCRTLIVAIEAEPYDDAASGQLVDNPGGVGIVKFPQGPDGTYTFNGRGVMYINRNTDFCNDLEPEYIALNKEETIAYVNLQVGFNMRPWKVMGMYQPDAIKVYRFKGTDYIITANEGDSKDYTYFSEEVRVKDLHLSDMYGRLKVSNVHGLNSTTQKYDRLYAFGGRSFSIRRADNMQLVYDSGDEIARKTALLAPKLFNTNFASADTGPETESLAMGHFGHVSLLMIGNERPGTIAVYSIDERLPTISPKFETIIHGVTRTDDTWENLYNARAVSMLDPEDIKRIRTIVFVPTRFVPADESPNGNPLLLVSGSISGTVTVIQITVQQNDP</sequence>
<dbReference type="PANTHER" id="PTHR46928">
    <property type="entry name" value="MESENCHYME-SPECIFIC CELL SURFACE GLYCOPROTEIN"/>
    <property type="match status" value="1"/>
</dbReference>
<proteinExistence type="predicted"/>
<dbReference type="InterPro" id="IPR052956">
    <property type="entry name" value="Mesenchyme-surface_protein"/>
</dbReference>
<gene>
    <name evidence="2" type="ORF">MAR_035044</name>
</gene>
<organism evidence="2 3">
    <name type="scientific">Mya arenaria</name>
    <name type="common">Soft-shell clam</name>
    <dbReference type="NCBI Taxonomy" id="6604"/>
    <lineage>
        <taxon>Eukaryota</taxon>
        <taxon>Metazoa</taxon>
        <taxon>Spiralia</taxon>
        <taxon>Lophotrochozoa</taxon>
        <taxon>Mollusca</taxon>
        <taxon>Bivalvia</taxon>
        <taxon>Autobranchia</taxon>
        <taxon>Heteroconchia</taxon>
        <taxon>Euheterodonta</taxon>
        <taxon>Imparidentia</taxon>
        <taxon>Neoheterodontei</taxon>
        <taxon>Myida</taxon>
        <taxon>Myoidea</taxon>
        <taxon>Myidae</taxon>
        <taxon>Mya</taxon>
    </lineage>
</organism>
<dbReference type="Proteomes" id="UP001164746">
    <property type="component" value="Chromosome 7"/>
</dbReference>
<name>A0ABY7EMW5_MYAAR</name>
<reference evidence="2" key="1">
    <citation type="submission" date="2022-11" db="EMBL/GenBank/DDBJ databases">
        <title>Centuries of genome instability and evolution in soft-shell clam transmissible cancer (bioRxiv).</title>
        <authorList>
            <person name="Hart S.F.M."/>
            <person name="Yonemitsu M.A."/>
            <person name="Giersch R.M."/>
            <person name="Beal B.F."/>
            <person name="Arriagada G."/>
            <person name="Davis B.W."/>
            <person name="Ostrander E.A."/>
            <person name="Goff S.P."/>
            <person name="Metzger M.J."/>
        </authorList>
    </citation>
    <scope>NUCLEOTIDE SEQUENCE</scope>
    <source>
        <strain evidence="2">MELC-2E11</strain>
        <tissue evidence="2">Siphon/mantle</tissue>
    </source>
</reference>
<dbReference type="InterPro" id="IPR055188">
    <property type="entry name" value="Choice_anch_I"/>
</dbReference>
<dbReference type="SUPFAM" id="SSF69322">
    <property type="entry name" value="Tricorn protease domain 2"/>
    <property type="match status" value="1"/>
</dbReference>
<dbReference type="PANTHER" id="PTHR46928:SF1">
    <property type="entry name" value="MESENCHYME-SPECIFIC CELL SURFACE GLYCOPROTEIN"/>
    <property type="match status" value="1"/>
</dbReference>
<accession>A0ABY7EMW5</accession>
<evidence type="ECO:0000259" key="1">
    <source>
        <dbReference type="Pfam" id="PF22494"/>
    </source>
</evidence>
<evidence type="ECO:0000313" key="3">
    <source>
        <dbReference type="Proteomes" id="UP001164746"/>
    </source>
</evidence>
<keyword evidence="3" id="KW-1185">Reference proteome</keyword>
<feature type="domain" description="Choice-of-anchor I" evidence="1">
    <location>
        <begin position="236"/>
        <end position="396"/>
    </location>
</feature>
<evidence type="ECO:0000313" key="2">
    <source>
        <dbReference type="EMBL" id="WAR09968.1"/>
    </source>
</evidence>
<dbReference type="EMBL" id="CP111018">
    <property type="protein sequence ID" value="WAR09968.1"/>
    <property type="molecule type" value="Genomic_DNA"/>
</dbReference>